<comment type="subcellular location">
    <subcellularLocation>
        <location evidence="1">Nucleus</location>
    </subcellularLocation>
</comment>
<evidence type="ECO:0000256" key="2">
    <source>
        <dbReference type="SAM" id="MobiDB-lite"/>
    </source>
</evidence>
<evidence type="ECO:0000313" key="4">
    <source>
        <dbReference type="EMBL" id="JAT81822.1"/>
    </source>
</evidence>
<name>A0A1E1W4E5_PECGO</name>
<dbReference type="AlphaFoldDB" id="A0A1E1W4E5"/>
<evidence type="ECO:0000259" key="3">
    <source>
        <dbReference type="PROSITE" id="PS51031"/>
    </source>
</evidence>
<keyword evidence="1" id="KW-0539">Nucleus</keyword>
<dbReference type="Pfam" id="PF02944">
    <property type="entry name" value="BESS"/>
    <property type="match status" value="1"/>
</dbReference>
<dbReference type="GO" id="GO:0003677">
    <property type="term" value="F:DNA binding"/>
    <property type="evidence" value="ECO:0007669"/>
    <property type="project" value="InterPro"/>
</dbReference>
<feature type="domain" description="BESS" evidence="3">
    <location>
        <begin position="54"/>
        <end position="93"/>
    </location>
</feature>
<dbReference type="InterPro" id="IPR004210">
    <property type="entry name" value="BESS_motif"/>
</dbReference>
<protein>
    <recommendedName>
        <fullName evidence="3">BESS domain-containing protein</fullName>
    </recommendedName>
</protein>
<sequence length="100" mass="11767">NRDTISESNGDFLNENREYSNENIEVEESKNNANNYHKEKLEQIKTRSTGKSEKNDIDLFFDCMSETVKKLPKMEQIKLKFDIMKLVHEAELKCLESVHN</sequence>
<dbReference type="PROSITE" id="PS51031">
    <property type="entry name" value="BESS"/>
    <property type="match status" value="1"/>
</dbReference>
<reference evidence="4" key="1">
    <citation type="submission" date="2015-09" db="EMBL/GenBank/DDBJ databases">
        <title>De novo assembly of Pectinophora gossypiella (Pink Bollworm) gut transcriptome.</title>
        <authorList>
            <person name="Tassone E.E."/>
        </authorList>
    </citation>
    <scope>NUCLEOTIDE SEQUENCE</scope>
</reference>
<feature type="compositionally biased region" description="Basic and acidic residues" evidence="2">
    <location>
        <begin position="36"/>
        <end position="51"/>
    </location>
</feature>
<organism evidence="4">
    <name type="scientific">Pectinophora gossypiella</name>
    <name type="common">Cotton pink bollworm</name>
    <name type="synonym">Depressaria gossypiella</name>
    <dbReference type="NCBI Taxonomy" id="13191"/>
    <lineage>
        <taxon>Eukaryota</taxon>
        <taxon>Metazoa</taxon>
        <taxon>Ecdysozoa</taxon>
        <taxon>Arthropoda</taxon>
        <taxon>Hexapoda</taxon>
        <taxon>Insecta</taxon>
        <taxon>Pterygota</taxon>
        <taxon>Neoptera</taxon>
        <taxon>Endopterygota</taxon>
        <taxon>Lepidoptera</taxon>
        <taxon>Glossata</taxon>
        <taxon>Ditrysia</taxon>
        <taxon>Gelechioidea</taxon>
        <taxon>Gelechiidae</taxon>
        <taxon>Apatetrinae</taxon>
        <taxon>Pectinophora</taxon>
    </lineage>
</organism>
<feature type="region of interest" description="Disordered" evidence="2">
    <location>
        <begin position="1"/>
        <end position="51"/>
    </location>
</feature>
<gene>
    <name evidence="4" type="ORF">g.4028</name>
</gene>
<feature type="non-terminal residue" evidence="4">
    <location>
        <position position="1"/>
    </location>
</feature>
<feature type="compositionally biased region" description="Polar residues" evidence="2">
    <location>
        <begin position="1"/>
        <end position="11"/>
    </location>
</feature>
<proteinExistence type="predicted"/>
<evidence type="ECO:0000256" key="1">
    <source>
        <dbReference type="PROSITE-ProRule" id="PRU00371"/>
    </source>
</evidence>
<dbReference type="OrthoDB" id="6081971at2759"/>
<accession>A0A1E1W4E5</accession>
<dbReference type="GO" id="GO:0005634">
    <property type="term" value="C:nucleus"/>
    <property type="evidence" value="ECO:0007669"/>
    <property type="project" value="UniProtKB-SubCell"/>
</dbReference>
<dbReference type="EMBL" id="GDQN01009232">
    <property type="protein sequence ID" value="JAT81822.1"/>
    <property type="molecule type" value="Transcribed_RNA"/>
</dbReference>